<keyword evidence="8" id="KW-1185">Reference proteome</keyword>
<evidence type="ECO:0000313" key="7">
    <source>
        <dbReference type="EMBL" id="MBM7615864.1"/>
    </source>
</evidence>
<comment type="similarity">
    <text evidence="1">Belongs to the UDPGP type 2 family.</text>
</comment>
<dbReference type="PANTHER" id="PTHR43197">
    <property type="entry name" value="UTP--GLUCOSE-1-PHOSPHATE URIDYLYLTRANSFERASE"/>
    <property type="match status" value="1"/>
</dbReference>
<dbReference type="InterPro" id="IPR029044">
    <property type="entry name" value="Nucleotide-diphossugar_trans"/>
</dbReference>
<reference evidence="7 8" key="1">
    <citation type="submission" date="2021-01" db="EMBL/GenBank/DDBJ databases">
        <title>Genomic Encyclopedia of Type Strains, Phase IV (KMG-IV): sequencing the most valuable type-strain genomes for metagenomic binning, comparative biology and taxonomic classification.</title>
        <authorList>
            <person name="Goeker M."/>
        </authorList>
    </citation>
    <scope>NUCLEOTIDE SEQUENCE [LARGE SCALE GENOMIC DNA]</scope>
    <source>
        <strain evidence="7 8">DSM 25890</strain>
    </source>
</reference>
<dbReference type="Proteomes" id="UP001314796">
    <property type="component" value="Unassembled WGS sequence"/>
</dbReference>
<proteinExistence type="inferred from homology"/>
<name>A0ABS2NTG6_9FIRM</name>
<dbReference type="GO" id="GO:0016779">
    <property type="term" value="F:nucleotidyltransferase activity"/>
    <property type="evidence" value="ECO:0007669"/>
    <property type="project" value="UniProtKB-KW"/>
</dbReference>
<dbReference type="SUPFAM" id="SSF53448">
    <property type="entry name" value="Nucleotide-diphospho-sugar transferases"/>
    <property type="match status" value="1"/>
</dbReference>
<evidence type="ECO:0000259" key="6">
    <source>
        <dbReference type="Pfam" id="PF00483"/>
    </source>
</evidence>
<dbReference type="Pfam" id="PF00483">
    <property type="entry name" value="NTP_transferase"/>
    <property type="match status" value="1"/>
</dbReference>
<dbReference type="InterPro" id="IPR005835">
    <property type="entry name" value="NTP_transferase_dom"/>
</dbReference>
<feature type="domain" description="Nucleotidyl transferase" evidence="6">
    <location>
        <begin position="10"/>
        <end position="131"/>
    </location>
</feature>
<dbReference type="EMBL" id="JAFBEE010000019">
    <property type="protein sequence ID" value="MBM7615864.1"/>
    <property type="molecule type" value="Genomic_DNA"/>
</dbReference>
<evidence type="ECO:0000256" key="1">
    <source>
        <dbReference type="ARBA" id="ARBA00006890"/>
    </source>
</evidence>
<evidence type="ECO:0000256" key="5">
    <source>
        <dbReference type="ARBA" id="ARBA00048128"/>
    </source>
</evidence>
<dbReference type="PANTHER" id="PTHR43197:SF1">
    <property type="entry name" value="UTP--GLUCOSE-1-PHOSPHATE URIDYLYLTRANSFERASE"/>
    <property type="match status" value="1"/>
</dbReference>
<evidence type="ECO:0000256" key="3">
    <source>
        <dbReference type="ARBA" id="ARBA00022679"/>
    </source>
</evidence>
<protein>
    <recommendedName>
        <fullName evidence="2">UTP--glucose-1-phosphate uridylyltransferase</fullName>
        <ecNumber evidence="2">2.7.7.9</ecNumber>
    </recommendedName>
</protein>
<evidence type="ECO:0000256" key="4">
    <source>
        <dbReference type="ARBA" id="ARBA00022695"/>
    </source>
</evidence>
<evidence type="ECO:0000256" key="2">
    <source>
        <dbReference type="ARBA" id="ARBA00012415"/>
    </source>
</evidence>
<keyword evidence="3" id="KW-0808">Transferase</keyword>
<organism evidence="7 8">
    <name type="scientific">Alkaliphilus hydrothermalis</name>
    <dbReference type="NCBI Taxonomy" id="1482730"/>
    <lineage>
        <taxon>Bacteria</taxon>
        <taxon>Bacillati</taxon>
        <taxon>Bacillota</taxon>
        <taxon>Clostridia</taxon>
        <taxon>Peptostreptococcales</taxon>
        <taxon>Natronincolaceae</taxon>
        <taxon>Alkaliphilus</taxon>
    </lineage>
</organism>
<accession>A0ABS2NTG6</accession>
<gene>
    <name evidence="7" type="ORF">JOC73_002438</name>
</gene>
<dbReference type="EC" id="2.7.7.9" evidence="2"/>
<comment type="caution">
    <text evidence="7">The sequence shown here is derived from an EMBL/GenBank/DDBJ whole genome shotgun (WGS) entry which is preliminary data.</text>
</comment>
<evidence type="ECO:0000313" key="8">
    <source>
        <dbReference type="Proteomes" id="UP001314796"/>
    </source>
</evidence>
<dbReference type="InterPro" id="IPR005771">
    <property type="entry name" value="GalU_uridylyltTrfase_bac/arc"/>
</dbReference>
<keyword evidence="4 7" id="KW-0548">Nucleotidyltransferase</keyword>
<dbReference type="Gene3D" id="3.90.550.10">
    <property type="entry name" value="Spore Coat Polysaccharide Biosynthesis Protein SpsA, Chain A"/>
    <property type="match status" value="1"/>
</dbReference>
<comment type="catalytic activity">
    <reaction evidence="5">
        <text>alpha-D-glucose 1-phosphate + UTP + H(+) = UDP-alpha-D-glucose + diphosphate</text>
        <dbReference type="Rhea" id="RHEA:19889"/>
        <dbReference type="ChEBI" id="CHEBI:15378"/>
        <dbReference type="ChEBI" id="CHEBI:33019"/>
        <dbReference type="ChEBI" id="CHEBI:46398"/>
        <dbReference type="ChEBI" id="CHEBI:58601"/>
        <dbReference type="ChEBI" id="CHEBI:58885"/>
        <dbReference type="EC" id="2.7.7.9"/>
    </reaction>
</comment>
<sequence length="169" mass="19602">MDGEPPCLQQMMEMYNQYKVSILGVQEIPREDVNKYGIVKGKFIEDRIYKVKDLVEKPSIEEAPSNIAILGRYIITPEIFQILEHTQPGKGGEIQLTDALKDLAKMESMYAYNFKGKRYDVGDKQGFLEATIEFALRRQDLREEFLQYLLEVTNRETEDITLEKVAVTR</sequence>